<comment type="caution">
    <text evidence="2">The sequence shown here is derived from an EMBL/GenBank/DDBJ whole genome shotgun (WGS) entry which is preliminary data.</text>
</comment>
<evidence type="ECO:0000259" key="1">
    <source>
        <dbReference type="Pfam" id="PF13480"/>
    </source>
</evidence>
<dbReference type="RefSeq" id="WP_198109580.1">
    <property type="nucleotide sequence ID" value="NZ_JAEDAK010000002.1"/>
</dbReference>
<gene>
    <name evidence="2" type="ORF">I7X39_03480</name>
</gene>
<organism evidence="2 3">
    <name type="scientific">Inhella proteolytica</name>
    <dbReference type="NCBI Taxonomy" id="2795029"/>
    <lineage>
        <taxon>Bacteria</taxon>
        <taxon>Pseudomonadati</taxon>
        <taxon>Pseudomonadota</taxon>
        <taxon>Betaproteobacteria</taxon>
        <taxon>Burkholderiales</taxon>
        <taxon>Sphaerotilaceae</taxon>
        <taxon>Inhella</taxon>
    </lineage>
</organism>
<dbReference type="InterPro" id="IPR038740">
    <property type="entry name" value="BioF2-like_GNAT_dom"/>
</dbReference>
<dbReference type="Gene3D" id="3.40.630.30">
    <property type="match status" value="1"/>
</dbReference>
<name>A0A931NGZ1_9BURK</name>
<feature type="domain" description="BioF2-like acetyltransferase" evidence="1">
    <location>
        <begin position="241"/>
        <end position="376"/>
    </location>
</feature>
<proteinExistence type="predicted"/>
<reference evidence="2" key="1">
    <citation type="submission" date="2020-12" db="EMBL/GenBank/DDBJ databases">
        <title>The genome sequence of Inhella sp. 1Y17.</title>
        <authorList>
            <person name="Liu Y."/>
        </authorList>
    </citation>
    <scope>NUCLEOTIDE SEQUENCE</scope>
    <source>
        <strain evidence="2">1Y17</strain>
    </source>
</reference>
<protein>
    <submittedName>
        <fullName evidence="2">GNAT family N-acetyltransferase</fullName>
    </submittedName>
</protein>
<dbReference type="AlphaFoldDB" id="A0A931NGZ1"/>
<dbReference type="Pfam" id="PF13480">
    <property type="entry name" value="Acetyltransf_6"/>
    <property type="match status" value="1"/>
</dbReference>
<evidence type="ECO:0000313" key="3">
    <source>
        <dbReference type="Proteomes" id="UP000613266"/>
    </source>
</evidence>
<dbReference type="InterPro" id="IPR016181">
    <property type="entry name" value="Acyl_CoA_acyltransferase"/>
</dbReference>
<sequence>MLTQITQALKARQRARHAAKTVARALRQPSGFRIALAERIAQLNPADWDAVVAGQSWFFSRDYLALLEAVPPDDIEPRYALIHDDDGPVAALVLQWVALAGADLRPLPETPDDEASPLRRLLGRVARKPSQALASRLQERVLVCGNLLTYGEHAVAVAADVEPASIWPAVAEALYRLRRAEKLAGQAGFVLIKDVPLERPQGIELLRRVGYRQIESEPNMVLTLDPAWRDHAAYLASLTSKYRSAVKKQIVEPIEAAGLQLRAFEADAPLGARMHELYLQVHAKAALRPFTLHPGYFHALQQAAGARLRCSGLFDAAGQLLGFICTLRDESQALAYHIGFDRAVAAAAPLYLRLLHASIADAIALGATELSFGRTALEPKARLGAKPQALTVWVRHRQPLFNRLIKPLLLRAHHDDAPECNPFKK</sequence>
<dbReference type="SUPFAM" id="SSF55729">
    <property type="entry name" value="Acyl-CoA N-acyltransferases (Nat)"/>
    <property type="match status" value="1"/>
</dbReference>
<evidence type="ECO:0000313" key="2">
    <source>
        <dbReference type="EMBL" id="MBH9575960.1"/>
    </source>
</evidence>
<dbReference type="Proteomes" id="UP000613266">
    <property type="component" value="Unassembled WGS sequence"/>
</dbReference>
<keyword evidence="3" id="KW-1185">Reference proteome</keyword>
<accession>A0A931NGZ1</accession>
<dbReference type="EMBL" id="JAEDAK010000002">
    <property type="protein sequence ID" value="MBH9575960.1"/>
    <property type="molecule type" value="Genomic_DNA"/>
</dbReference>